<dbReference type="PANTHER" id="PTHR43760:SF1">
    <property type="entry name" value="ENDORIBONUCLEASE L-PSP_CHORISMATE MUTASE-LIKE DOMAIN-CONTAINING PROTEIN"/>
    <property type="match status" value="1"/>
</dbReference>
<dbReference type="InterPro" id="IPR035959">
    <property type="entry name" value="RutC-like_sf"/>
</dbReference>
<dbReference type="Gene3D" id="3.30.1330.40">
    <property type="entry name" value="RutC-like"/>
    <property type="match status" value="1"/>
</dbReference>
<dbReference type="AlphaFoldDB" id="A0A368KY76"/>
<proteinExistence type="predicted"/>
<feature type="domain" description="Endoribonuclease L-PSP/chorismate mutase-like" evidence="1">
    <location>
        <begin position="4"/>
        <end position="125"/>
    </location>
</feature>
<name>A0A368KY76_9BACT</name>
<dbReference type="Pfam" id="PF14588">
    <property type="entry name" value="YjgF_endoribonc"/>
    <property type="match status" value="1"/>
</dbReference>
<dbReference type="PANTHER" id="PTHR43760">
    <property type="entry name" value="ENDORIBONUCLEASE-RELATED"/>
    <property type="match status" value="1"/>
</dbReference>
<dbReference type="EMBL" id="QPEX01000010">
    <property type="protein sequence ID" value="RCS54735.1"/>
    <property type="molecule type" value="Genomic_DNA"/>
</dbReference>
<dbReference type="CDD" id="cd02199">
    <property type="entry name" value="YjgF_YER057c_UK114_like_1"/>
    <property type="match status" value="1"/>
</dbReference>
<dbReference type="Proteomes" id="UP000253562">
    <property type="component" value="Unassembled WGS sequence"/>
</dbReference>
<dbReference type="OrthoDB" id="9806350at2"/>
<evidence type="ECO:0000259" key="1">
    <source>
        <dbReference type="Pfam" id="PF14588"/>
    </source>
</evidence>
<accession>A0A368KY76</accession>
<dbReference type="RefSeq" id="WP_114367797.1">
    <property type="nucleotide sequence ID" value="NZ_QPEX01000010.1"/>
</dbReference>
<comment type="caution">
    <text evidence="2">The sequence shown here is derived from an EMBL/GenBank/DDBJ whole genome shotgun (WGS) entry which is preliminary data.</text>
</comment>
<sequence length="155" mass="16229">MSFEANLAALNVELPPAPKAMGLYKPAITVGNLVYLSGHGPLSPDGTLQLGKVGKDVEQEVGNAAARQTGLAMLATLKAHLGSLDKIKRLVKTFGMVNCVDDFTQQPAVINGFSELMKEVFGEDCGVAARSAIGVNSLPAGMTVEVEAIFELNAE</sequence>
<organism evidence="2 3">
    <name type="scientific">Bremerella cremea</name>
    <dbReference type="NCBI Taxonomy" id="1031537"/>
    <lineage>
        <taxon>Bacteria</taxon>
        <taxon>Pseudomonadati</taxon>
        <taxon>Planctomycetota</taxon>
        <taxon>Planctomycetia</taxon>
        <taxon>Pirellulales</taxon>
        <taxon>Pirellulaceae</taxon>
        <taxon>Bremerella</taxon>
    </lineage>
</organism>
<evidence type="ECO:0000313" key="3">
    <source>
        <dbReference type="Proteomes" id="UP000253562"/>
    </source>
</evidence>
<dbReference type="InterPro" id="IPR013813">
    <property type="entry name" value="Endoribo_LPSP/chorism_mut-like"/>
</dbReference>
<dbReference type="SUPFAM" id="SSF55298">
    <property type="entry name" value="YjgF-like"/>
    <property type="match status" value="1"/>
</dbReference>
<evidence type="ECO:0000313" key="2">
    <source>
        <dbReference type="EMBL" id="RCS54735.1"/>
    </source>
</evidence>
<gene>
    <name evidence="2" type="ORF">DTL42_06305</name>
</gene>
<reference evidence="2 3" key="1">
    <citation type="submission" date="2018-07" db="EMBL/GenBank/DDBJ databases">
        <title>Comparative genomes isolates from brazilian mangrove.</title>
        <authorList>
            <person name="De Araujo J.E."/>
            <person name="Taketani R.G."/>
            <person name="Silva M.C.P."/>
            <person name="Lourenco M.V."/>
            <person name="Oliveira V.M."/>
            <person name="Andreote F.D."/>
        </authorList>
    </citation>
    <scope>NUCLEOTIDE SEQUENCE [LARGE SCALE GENOMIC DNA]</scope>
    <source>
        <strain evidence="2 3">HEX PRIS-MGV</strain>
    </source>
</reference>
<protein>
    <submittedName>
        <fullName evidence="2">RidA family protein</fullName>
    </submittedName>
</protein>